<gene>
    <name evidence="1" type="ORF">AS026_09745</name>
</gene>
<organism evidence="1 2">
    <name type="scientific">Rhizobium altiplani</name>
    <dbReference type="NCBI Taxonomy" id="1864509"/>
    <lineage>
        <taxon>Bacteria</taxon>
        <taxon>Pseudomonadati</taxon>
        <taxon>Pseudomonadota</taxon>
        <taxon>Alphaproteobacteria</taxon>
        <taxon>Hyphomicrobiales</taxon>
        <taxon>Rhizobiaceae</taxon>
        <taxon>Rhizobium/Agrobacterium group</taxon>
        <taxon>Rhizobium</taxon>
    </lineage>
</organism>
<dbReference type="Proteomes" id="UP000068164">
    <property type="component" value="Unassembled WGS sequence"/>
</dbReference>
<dbReference type="EMBL" id="LNCD01000086">
    <property type="protein sequence ID" value="KWV50075.1"/>
    <property type="molecule type" value="Genomic_DNA"/>
</dbReference>
<comment type="caution">
    <text evidence="1">The sequence shown here is derived from an EMBL/GenBank/DDBJ whole genome shotgun (WGS) entry which is preliminary data.</text>
</comment>
<evidence type="ECO:0000313" key="1">
    <source>
        <dbReference type="EMBL" id="KWV50075.1"/>
    </source>
</evidence>
<proteinExistence type="predicted"/>
<name>A0A120FK38_9HYPH</name>
<keyword evidence="2" id="KW-1185">Reference proteome</keyword>
<accession>A0A120FK38</accession>
<evidence type="ECO:0000313" key="2">
    <source>
        <dbReference type="Proteomes" id="UP000068164"/>
    </source>
</evidence>
<reference evidence="1 2" key="1">
    <citation type="submission" date="2015-11" db="EMBL/GenBank/DDBJ databases">
        <title>Draft Genome Sequence of the Strain BR 10423 (Rhizobium sp.) isolated from nodules of Mimosa pudica.</title>
        <authorList>
            <person name="Barauna A.C."/>
            <person name="Zilli J.E."/>
            <person name="Simoes-Araujo J.L."/>
            <person name="Reis V.M."/>
            <person name="James E.K."/>
            <person name="Reis F.B.Jr."/>
            <person name="Rouws L.F."/>
            <person name="Passos S.R."/>
            <person name="Gois S.R."/>
        </authorList>
    </citation>
    <scope>NUCLEOTIDE SEQUENCE [LARGE SCALE GENOMIC DNA]</scope>
    <source>
        <strain evidence="1 2">BR10423</strain>
    </source>
</reference>
<dbReference type="RefSeq" id="WP_062371533.1">
    <property type="nucleotide sequence ID" value="NZ_LNCD01000086.1"/>
</dbReference>
<dbReference type="AlphaFoldDB" id="A0A120FK38"/>
<sequence>MTLADLALDVGDRAIGRLRQATLFASKRELIKPIDKHRVLVDLSTHDQERAHHQLVFLAVPVRGGRTDHIVNKPPSGGFVVSAAS</sequence>
<protein>
    <submittedName>
        <fullName evidence="1">Uncharacterized protein</fullName>
    </submittedName>
</protein>